<dbReference type="EMBL" id="OX459949">
    <property type="protein sequence ID" value="CAI9155658.1"/>
    <property type="molecule type" value="Genomic_DNA"/>
</dbReference>
<dbReference type="Proteomes" id="UP001176941">
    <property type="component" value="Chromosome 13"/>
</dbReference>
<feature type="non-terminal residue" evidence="2">
    <location>
        <position position="58"/>
    </location>
</feature>
<evidence type="ECO:0000256" key="1">
    <source>
        <dbReference type="SAM" id="MobiDB-lite"/>
    </source>
</evidence>
<organism evidence="2 3">
    <name type="scientific">Rangifer tarandus platyrhynchus</name>
    <name type="common">Svalbard reindeer</name>
    <dbReference type="NCBI Taxonomy" id="3082113"/>
    <lineage>
        <taxon>Eukaryota</taxon>
        <taxon>Metazoa</taxon>
        <taxon>Chordata</taxon>
        <taxon>Craniata</taxon>
        <taxon>Vertebrata</taxon>
        <taxon>Euteleostomi</taxon>
        <taxon>Mammalia</taxon>
        <taxon>Eutheria</taxon>
        <taxon>Laurasiatheria</taxon>
        <taxon>Artiodactyla</taxon>
        <taxon>Ruminantia</taxon>
        <taxon>Pecora</taxon>
        <taxon>Cervidae</taxon>
        <taxon>Odocoileinae</taxon>
        <taxon>Rangifer</taxon>
    </lineage>
</organism>
<keyword evidence="3" id="KW-1185">Reference proteome</keyword>
<reference evidence="2" key="1">
    <citation type="submission" date="2023-04" db="EMBL/GenBank/DDBJ databases">
        <authorList>
            <consortium name="ELIXIR-Norway"/>
        </authorList>
    </citation>
    <scope>NUCLEOTIDE SEQUENCE [LARGE SCALE GENOMIC DNA]</scope>
</reference>
<feature type="compositionally biased region" description="Basic and acidic residues" evidence="1">
    <location>
        <begin position="22"/>
        <end position="37"/>
    </location>
</feature>
<evidence type="ECO:0000313" key="3">
    <source>
        <dbReference type="Proteomes" id="UP001176941"/>
    </source>
</evidence>
<feature type="non-terminal residue" evidence="2">
    <location>
        <position position="1"/>
    </location>
</feature>
<gene>
    <name evidence="2" type="ORF">MRATA1EN1_LOCUS4620</name>
</gene>
<proteinExistence type="predicted"/>
<name>A0ABN8Y5B1_RANTA</name>
<feature type="region of interest" description="Disordered" evidence="1">
    <location>
        <begin position="1"/>
        <end position="58"/>
    </location>
</feature>
<accession>A0ABN8Y5B1</accession>
<protein>
    <submittedName>
        <fullName evidence="2">Uncharacterized protein</fullName>
    </submittedName>
</protein>
<sequence>PACPGSCWEDGLGAASPPDPAPSRRELPHPEAEEREPPPPQQDVGAPDNIQHPDAQGN</sequence>
<evidence type="ECO:0000313" key="2">
    <source>
        <dbReference type="EMBL" id="CAI9155658.1"/>
    </source>
</evidence>